<keyword evidence="1" id="KW-0456">Lyase</keyword>
<protein>
    <submittedName>
        <fullName evidence="1">Isocitrate lyase/phosphoenolpyruvate mutase family protein</fullName>
    </submittedName>
</protein>
<dbReference type="InterPro" id="IPR039556">
    <property type="entry name" value="ICL/PEPM"/>
</dbReference>
<proteinExistence type="predicted"/>
<evidence type="ECO:0000313" key="2">
    <source>
        <dbReference type="Proteomes" id="UP000721954"/>
    </source>
</evidence>
<dbReference type="CDD" id="cd00377">
    <property type="entry name" value="ICL_PEPM"/>
    <property type="match status" value="1"/>
</dbReference>
<evidence type="ECO:0000313" key="1">
    <source>
        <dbReference type="EMBL" id="MBO8202515.1"/>
    </source>
</evidence>
<dbReference type="GO" id="GO:0016829">
    <property type="term" value="F:lyase activity"/>
    <property type="evidence" value="ECO:0007669"/>
    <property type="project" value="UniProtKB-KW"/>
</dbReference>
<dbReference type="GeneID" id="96262879"/>
<dbReference type="PANTHER" id="PTHR42905:SF16">
    <property type="entry name" value="CARBOXYPHOSPHONOENOLPYRUVATE PHOSPHONOMUTASE-LIKE PROTEIN (AFU_ORTHOLOGUE AFUA_5G07230)"/>
    <property type="match status" value="1"/>
</dbReference>
<name>A0ABS3Y4C0_9ACTN</name>
<dbReference type="Pfam" id="PF13714">
    <property type="entry name" value="PEP_mutase"/>
    <property type="match status" value="1"/>
</dbReference>
<gene>
    <name evidence="1" type="ORF">JW613_30155</name>
</gene>
<dbReference type="Gene3D" id="3.20.20.60">
    <property type="entry name" value="Phosphoenolpyruvate-binding domains"/>
    <property type="match status" value="1"/>
</dbReference>
<dbReference type="PANTHER" id="PTHR42905">
    <property type="entry name" value="PHOSPHOENOLPYRUVATE CARBOXYLASE"/>
    <property type="match status" value="1"/>
</dbReference>
<organism evidence="1 2">
    <name type="scientific">Streptomyces smyrnaeus</name>
    <dbReference type="NCBI Taxonomy" id="1387713"/>
    <lineage>
        <taxon>Bacteria</taxon>
        <taxon>Bacillati</taxon>
        <taxon>Actinomycetota</taxon>
        <taxon>Actinomycetes</taxon>
        <taxon>Kitasatosporales</taxon>
        <taxon>Streptomycetaceae</taxon>
        <taxon>Streptomyces</taxon>
    </lineage>
</organism>
<dbReference type="SUPFAM" id="SSF51621">
    <property type="entry name" value="Phosphoenolpyruvate/pyruvate domain"/>
    <property type="match status" value="1"/>
</dbReference>
<dbReference type="InterPro" id="IPR040442">
    <property type="entry name" value="Pyrv_kinase-like_dom_sf"/>
</dbReference>
<keyword evidence="2" id="KW-1185">Reference proteome</keyword>
<accession>A0ABS3Y4C0</accession>
<reference evidence="1 2" key="1">
    <citation type="submission" date="2021-02" db="EMBL/GenBank/DDBJ databases">
        <title>Streptomyces spirodelae sp. nov., isolated from duckweed.</title>
        <authorList>
            <person name="Saimee Y."/>
            <person name="Duangmal K."/>
        </authorList>
    </citation>
    <scope>NUCLEOTIDE SEQUENCE [LARGE SCALE GENOMIC DNA]</scope>
    <source>
        <strain evidence="1 2">DSM 42105</strain>
    </source>
</reference>
<comment type="caution">
    <text evidence="1">The sequence shown here is derived from an EMBL/GenBank/DDBJ whole genome shotgun (WGS) entry which is preliminary data.</text>
</comment>
<dbReference type="RefSeq" id="WP_209214050.1">
    <property type="nucleotide sequence ID" value="NZ_JAFFZM010000024.1"/>
</dbReference>
<dbReference type="Proteomes" id="UP000721954">
    <property type="component" value="Unassembled WGS sequence"/>
</dbReference>
<dbReference type="InterPro" id="IPR015813">
    <property type="entry name" value="Pyrv/PenolPyrv_kinase-like_dom"/>
</dbReference>
<dbReference type="EMBL" id="JAFFZM010000024">
    <property type="protein sequence ID" value="MBO8202515.1"/>
    <property type="molecule type" value="Genomic_DNA"/>
</dbReference>
<sequence length="247" mass="25052">MTAPGPAARFRELHRAGEPGEALVLPGAWDPAAARIFAQAGFAALATPSAGIAASLGHRDGECPADEMFAAVARIVRAVEVPVSADIERGYGLPPAEIAARLRAAGAVGCNLEDSVAGELVAAEAQAAFLAAVREAAGPQLFVNARVDVHLRGSGKPGAELLDEALARGRAYIEAGADAVYPIGAPLADLAVLARELPVPVNGLARQDGPSVAELAAAGCRRVTFGGGLAARAYEGVRVLAEQLRTG</sequence>